<protein>
    <submittedName>
        <fullName evidence="1">Unannotated protein</fullName>
    </submittedName>
</protein>
<dbReference type="InterPro" id="IPR000600">
    <property type="entry name" value="ROK"/>
</dbReference>
<dbReference type="Pfam" id="PF00480">
    <property type="entry name" value="ROK"/>
    <property type="match status" value="1"/>
</dbReference>
<dbReference type="PROSITE" id="PS01125">
    <property type="entry name" value="ROK"/>
    <property type="match status" value="1"/>
</dbReference>
<gene>
    <name evidence="1" type="ORF">UFOPK3164_01600</name>
    <name evidence="2" type="ORF">UFOPK3427_00276</name>
    <name evidence="3" type="ORF">UFOPK4112_01533</name>
</gene>
<dbReference type="PANTHER" id="PTHR18964">
    <property type="entry name" value="ROK (REPRESSOR, ORF, KINASE) FAMILY"/>
    <property type="match status" value="1"/>
</dbReference>
<name>A0A6J7AML4_9ZZZZ</name>
<dbReference type="InterPro" id="IPR049874">
    <property type="entry name" value="ROK_cs"/>
</dbReference>
<accession>A0A6J7AML4</accession>
<reference evidence="1" key="1">
    <citation type="submission" date="2020-05" db="EMBL/GenBank/DDBJ databases">
        <authorList>
            <person name="Chiriac C."/>
            <person name="Salcher M."/>
            <person name="Ghai R."/>
            <person name="Kavagutti S V."/>
        </authorList>
    </citation>
    <scope>NUCLEOTIDE SEQUENCE</scope>
</reference>
<dbReference type="EMBL" id="CAFBPM010000019">
    <property type="protein sequence ID" value="CAB5029937.1"/>
    <property type="molecule type" value="Genomic_DNA"/>
</dbReference>
<dbReference type="InterPro" id="IPR043129">
    <property type="entry name" value="ATPase_NBD"/>
</dbReference>
<proteinExistence type="predicted"/>
<evidence type="ECO:0000313" key="2">
    <source>
        <dbReference type="EMBL" id="CAB4862498.1"/>
    </source>
</evidence>
<organism evidence="1">
    <name type="scientific">freshwater metagenome</name>
    <dbReference type="NCBI Taxonomy" id="449393"/>
    <lineage>
        <taxon>unclassified sequences</taxon>
        <taxon>metagenomes</taxon>
        <taxon>ecological metagenomes</taxon>
    </lineage>
</organism>
<dbReference type="EMBL" id="CAFABE010000112">
    <property type="protein sequence ID" value="CAB4834196.1"/>
    <property type="molecule type" value="Genomic_DNA"/>
</dbReference>
<dbReference type="AlphaFoldDB" id="A0A6J7AML4"/>
<evidence type="ECO:0000313" key="3">
    <source>
        <dbReference type="EMBL" id="CAB5029937.1"/>
    </source>
</evidence>
<dbReference type="SUPFAM" id="SSF53067">
    <property type="entry name" value="Actin-like ATPase domain"/>
    <property type="match status" value="1"/>
</dbReference>
<dbReference type="EMBL" id="CAFBLT010000001">
    <property type="protein sequence ID" value="CAB4862498.1"/>
    <property type="molecule type" value="Genomic_DNA"/>
</dbReference>
<evidence type="ECO:0000313" key="1">
    <source>
        <dbReference type="EMBL" id="CAB4834196.1"/>
    </source>
</evidence>
<dbReference type="Gene3D" id="3.30.420.40">
    <property type="match status" value="2"/>
</dbReference>
<dbReference type="PANTHER" id="PTHR18964:SF149">
    <property type="entry name" value="BIFUNCTIONAL UDP-N-ACETYLGLUCOSAMINE 2-EPIMERASE_N-ACETYLMANNOSAMINE KINASE"/>
    <property type="match status" value="1"/>
</dbReference>
<sequence>MTANPEGLALGIDIGGTKMLGVIMNSECSVVAEQKVQTPQRTIRDGGESVLSEVTTMVRDLHLELGLTLGDIPLGVGVPGMVSLEGVLIYGPHLQSCSGVSFQKELTKLLDSKVSVGNDADFAALAEYQYGAGQGHHHMVMVTLGTGIGAGIIANGELLRGGNGFAGEVGHMVLDIDGPPCPCGANGCWERYASGTGIARLVEESLASGHLDSVIAYNGGERASVNGEALTRAARAGNQEALVVLAEVGWWVARGIANLSAVLDPTCVVLGGGLSNEIPLLLPFIKRSLETMLEGGDRHPGIDVVPASLGERAGACGAALWARQER</sequence>